<gene>
    <name evidence="1" type="ORF">NCTC1542_00580</name>
</gene>
<evidence type="ECO:0000313" key="2">
    <source>
        <dbReference type="Proteomes" id="UP000255389"/>
    </source>
</evidence>
<organism evidence="1 2">
    <name type="scientific">Mycolicibacterium fortuitum</name>
    <name type="common">Mycobacterium fortuitum</name>
    <dbReference type="NCBI Taxonomy" id="1766"/>
    <lineage>
        <taxon>Bacteria</taxon>
        <taxon>Bacillati</taxon>
        <taxon>Actinomycetota</taxon>
        <taxon>Actinomycetes</taxon>
        <taxon>Mycobacteriales</taxon>
        <taxon>Mycobacteriaceae</taxon>
        <taxon>Mycolicibacterium</taxon>
    </lineage>
</organism>
<dbReference type="EMBL" id="UGQY01000001">
    <property type="protein sequence ID" value="STZ73040.1"/>
    <property type="molecule type" value="Genomic_DNA"/>
</dbReference>
<name>A0A378U735_MYCFO</name>
<dbReference type="Proteomes" id="UP000255389">
    <property type="component" value="Unassembled WGS sequence"/>
</dbReference>
<protein>
    <submittedName>
        <fullName evidence="1">Uncharacterized protein</fullName>
    </submittedName>
</protein>
<sequence>MASNTDEMIRDVTATAFVAPLSIQHRILTLLNGVLVPMASSLLMVWQPEEHTIIDVRAVKSLVAHEGMDDPGAGKYPPYVEYLLLCKEIAQRCNRSLRVLDRALYAANGRT</sequence>
<proteinExistence type="predicted"/>
<evidence type="ECO:0000313" key="1">
    <source>
        <dbReference type="EMBL" id="STZ73040.1"/>
    </source>
</evidence>
<dbReference type="AlphaFoldDB" id="A0A378U735"/>
<reference evidence="1 2" key="1">
    <citation type="submission" date="2018-06" db="EMBL/GenBank/DDBJ databases">
        <authorList>
            <consortium name="Pathogen Informatics"/>
            <person name="Doyle S."/>
        </authorList>
    </citation>
    <scope>NUCLEOTIDE SEQUENCE [LARGE SCALE GENOMIC DNA]</scope>
    <source>
        <strain evidence="1 2">NCTC1542</strain>
    </source>
</reference>
<accession>A0A378U735</accession>